<feature type="domain" description="AAA+ ATPase" evidence="5">
    <location>
        <begin position="332"/>
        <end position="476"/>
    </location>
</feature>
<dbReference type="Pfam" id="PF13538">
    <property type="entry name" value="UvrD_C_2"/>
    <property type="match status" value="1"/>
</dbReference>
<keyword evidence="3" id="KW-0378">Hydrolase</keyword>
<evidence type="ECO:0000259" key="4">
    <source>
        <dbReference type="SMART" id="SM00278"/>
    </source>
</evidence>
<keyword evidence="7" id="KW-1185">Reference proteome</keyword>
<dbReference type="CDD" id="cd17933">
    <property type="entry name" value="DEXSc_RecD-like"/>
    <property type="match status" value="1"/>
</dbReference>
<dbReference type="InterPro" id="IPR050534">
    <property type="entry name" value="Coronavir_polyprotein_1ab"/>
</dbReference>
<evidence type="ECO:0000256" key="1">
    <source>
        <dbReference type="ARBA" id="ARBA00022741"/>
    </source>
</evidence>
<dbReference type="InterPro" id="IPR029493">
    <property type="entry name" value="RecD2-like_HHH"/>
</dbReference>
<dbReference type="GO" id="GO:0003677">
    <property type="term" value="F:DNA binding"/>
    <property type="evidence" value="ECO:0007669"/>
    <property type="project" value="UniProtKB-UniRule"/>
</dbReference>
<dbReference type="Pfam" id="PF23139">
    <property type="entry name" value="OB_YrrC"/>
    <property type="match status" value="1"/>
</dbReference>
<dbReference type="InterPro" id="IPR041451">
    <property type="entry name" value="RecD2_SH13"/>
</dbReference>
<dbReference type="GO" id="GO:0017116">
    <property type="term" value="F:single-stranded DNA helicase activity"/>
    <property type="evidence" value="ECO:0007669"/>
    <property type="project" value="TreeGrafter"/>
</dbReference>
<evidence type="ECO:0000313" key="6">
    <source>
        <dbReference type="EMBL" id="RKD32323.1"/>
    </source>
</evidence>
<dbReference type="Pfam" id="PF14490">
    <property type="entry name" value="HHH_RecD2"/>
    <property type="match status" value="2"/>
</dbReference>
<organism evidence="6 7">
    <name type="scientific">Thermohalobacter berrensis</name>
    <dbReference type="NCBI Taxonomy" id="99594"/>
    <lineage>
        <taxon>Bacteria</taxon>
        <taxon>Bacillati</taxon>
        <taxon>Bacillota</taxon>
        <taxon>Tissierellia</taxon>
        <taxon>Tissierellales</taxon>
        <taxon>Thermohalobacteraceae</taxon>
        <taxon>Thermohalobacter</taxon>
    </lineage>
</organism>
<dbReference type="Gene3D" id="1.10.10.2220">
    <property type="match status" value="1"/>
</dbReference>
<comment type="catalytic activity">
    <reaction evidence="3">
        <text>ATP + H2O = ADP + phosphate + H(+)</text>
        <dbReference type="Rhea" id="RHEA:13065"/>
        <dbReference type="ChEBI" id="CHEBI:15377"/>
        <dbReference type="ChEBI" id="CHEBI:15378"/>
        <dbReference type="ChEBI" id="CHEBI:30616"/>
        <dbReference type="ChEBI" id="CHEBI:43474"/>
        <dbReference type="ChEBI" id="CHEBI:456216"/>
        <dbReference type="EC" id="5.6.2.3"/>
    </reaction>
</comment>
<feature type="domain" description="Helix-hairpin-helix DNA-binding motif class 1" evidence="4">
    <location>
        <begin position="116"/>
        <end position="135"/>
    </location>
</feature>
<dbReference type="InterPro" id="IPR055446">
    <property type="entry name" value="RecD2_N_OB"/>
</dbReference>
<comment type="caution">
    <text evidence="6">The sequence shown here is derived from an EMBL/GenBank/DDBJ whole genome shotgun (WGS) entry which is preliminary data.</text>
</comment>
<dbReference type="InterPro" id="IPR027417">
    <property type="entry name" value="P-loop_NTPase"/>
</dbReference>
<dbReference type="SUPFAM" id="SSF52540">
    <property type="entry name" value="P-loop containing nucleoside triphosphate hydrolases"/>
    <property type="match status" value="1"/>
</dbReference>
<dbReference type="InterPro" id="IPR010994">
    <property type="entry name" value="RuvA_2-like"/>
</dbReference>
<dbReference type="InterPro" id="IPR006345">
    <property type="entry name" value="RecD2"/>
</dbReference>
<dbReference type="GO" id="GO:0009338">
    <property type="term" value="C:exodeoxyribonuclease V complex"/>
    <property type="evidence" value="ECO:0007669"/>
    <property type="project" value="TreeGrafter"/>
</dbReference>
<evidence type="ECO:0000313" key="7">
    <source>
        <dbReference type="Proteomes" id="UP000284177"/>
    </source>
</evidence>
<feature type="domain" description="Helix-hairpin-helix DNA-binding motif class 1" evidence="4">
    <location>
        <begin position="81"/>
        <end position="102"/>
    </location>
</feature>
<dbReference type="Proteomes" id="UP000284177">
    <property type="component" value="Unassembled WGS sequence"/>
</dbReference>
<keyword evidence="3" id="KW-0347">Helicase</keyword>
<dbReference type="GO" id="GO:0043139">
    <property type="term" value="F:5'-3' DNA helicase activity"/>
    <property type="evidence" value="ECO:0007669"/>
    <property type="project" value="UniProtKB-UniRule"/>
</dbReference>
<dbReference type="Gene3D" id="2.30.30.940">
    <property type="match status" value="1"/>
</dbReference>
<dbReference type="GO" id="GO:0006281">
    <property type="term" value="P:DNA repair"/>
    <property type="evidence" value="ECO:0007669"/>
    <property type="project" value="InterPro"/>
</dbReference>
<evidence type="ECO:0000259" key="5">
    <source>
        <dbReference type="SMART" id="SM00382"/>
    </source>
</evidence>
<dbReference type="GO" id="GO:0005524">
    <property type="term" value="F:ATP binding"/>
    <property type="evidence" value="ECO:0007669"/>
    <property type="project" value="UniProtKB-UniRule"/>
</dbReference>
<dbReference type="RefSeq" id="WP_120168779.1">
    <property type="nucleotide sequence ID" value="NZ_MCIB01000012.1"/>
</dbReference>
<comment type="similarity">
    <text evidence="3">Belongs to the RecD family. RecD2 subfamily.</text>
</comment>
<dbReference type="InterPro" id="IPR003583">
    <property type="entry name" value="Hlx-hairpin-Hlx_DNA-bd_motif"/>
</dbReference>
<dbReference type="EC" id="5.6.2.3" evidence="3"/>
<sequence length="743" mass="84352">MLTLEGTVEEIIYQNESNGYTVAILETEDDVVTIVGYIPIINIGETLRVQGEWTYHANYGQQFNVETYSTVVPATLNGIEKYLSSGLIPGIGPKTAKKIVEKFGRDSLDILQYNPDKLKEVDGIGPKKANKIAEAFQEQRELRDVMIFLQQYGISPSYGIRIYKKYGNETIAKIKENPYRLSEDVFGIGFKMADKIARNMGVDLRSPYRINAGIKFTLMESSSEGHTYIPREELINKATSILEVEKELVEEGLTSLALKQEIHIENMDDEVSVYYMPFYYAETNVTKKIIELSQGEVKELDIDVDQEIQNLEEENSIKFANNQKEAIKEAVKNGVLVITGGPGTGKTTTINSIIKLFEENDLTVSLAAPTGRAAKRMTEATGKEAKTIHRLLEYTYVDEEMGMAFAKDEGTPIEENVVIIDEVSMVDILLMNNLLKAILPGTRLILVGDVDQLPSVGPGNVLRDIIDSKVVKVVKLNEIFRQAQESMIVVNAHRVNKGEKPHLNVKDKDFFFMRRNNGKDIVNTIVELCNERLPNFYGYDPVKDIQVLAPMKKGDTGINSLNQQLQSVLNPKNPMKEEKETNQFTFRVGDKVMQIKNNYRAEWVIRENGKVVEEGEGVFNGDFGYVKDIDNEESEMIVVFDDNKEVTYNFSQLDELKLAYATTIHKSQGSEFPVVVMPINWGPPMLLTRNLLYTAITRAKELVVLVGMEKYLYMMIRNNRIIKRYSGLNKRLFKFFDVRKREM</sequence>
<dbReference type="Pfam" id="PF18335">
    <property type="entry name" value="SH3_13"/>
    <property type="match status" value="1"/>
</dbReference>
<dbReference type="OrthoDB" id="9803432at2"/>
<dbReference type="HAMAP" id="MF_01488">
    <property type="entry name" value="RecD2"/>
    <property type="match status" value="1"/>
</dbReference>
<dbReference type="AlphaFoldDB" id="A0A419T4G5"/>
<reference evidence="6 7" key="1">
    <citation type="submission" date="2016-08" db="EMBL/GenBank/DDBJ databases">
        <title>Novel Firmicutes and Novel Genomes.</title>
        <authorList>
            <person name="Poppleton D.I."/>
            <person name="Gribaldo S."/>
        </authorList>
    </citation>
    <scope>NUCLEOTIDE SEQUENCE [LARGE SCALE GENOMIC DNA]</scope>
    <source>
        <strain evidence="6 7">CTT3</strain>
    </source>
</reference>
<dbReference type="SMART" id="SM00278">
    <property type="entry name" value="HhH1"/>
    <property type="match status" value="2"/>
</dbReference>
<dbReference type="Gene3D" id="3.40.50.300">
    <property type="entry name" value="P-loop containing nucleotide triphosphate hydrolases"/>
    <property type="match status" value="2"/>
</dbReference>
<dbReference type="InterPro" id="IPR027785">
    <property type="entry name" value="UvrD-like_helicase_C"/>
</dbReference>
<feature type="binding site" evidence="3">
    <location>
        <begin position="343"/>
        <end position="347"/>
    </location>
    <ligand>
        <name>ATP</name>
        <dbReference type="ChEBI" id="CHEBI:30616"/>
    </ligand>
</feature>
<dbReference type="Pfam" id="PF13245">
    <property type="entry name" value="AAA_19"/>
    <property type="match status" value="1"/>
</dbReference>
<proteinExistence type="inferred from homology"/>
<keyword evidence="3" id="KW-0413">Isomerase</keyword>
<evidence type="ECO:0000256" key="3">
    <source>
        <dbReference type="HAMAP-Rule" id="MF_01488"/>
    </source>
</evidence>
<evidence type="ECO:0000256" key="2">
    <source>
        <dbReference type="ARBA" id="ARBA00022840"/>
    </source>
</evidence>
<dbReference type="CDD" id="cd18809">
    <property type="entry name" value="SF1_C_RecD"/>
    <property type="match status" value="1"/>
</dbReference>
<dbReference type="EMBL" id="MCIB01000012">
    <property type="protein sequence ID" value="RKD32323.1"/>
    <property type="molecule type" value="Genomic_DNA"/>
</dbReference>
<gene>
    <name evidence="3" type="primary">recD2</name>
    <name evidence="6" type="ORF">BET03_03170</name>
</gene>
<protein>
    <recommendedName>
        <fullName evidence="3">ATP-dependent RecD2 DNA helicase</fullName>
        <ecNumber evidence="3">5.6.2.3</ecNumber>
    </recommendedName>
    <alternativeName>
        <fullName evidence="3">DNA 5'-3' helicase subunit RecD2</fullName>
    </alternativeName>
</protein>
<keyword evidence="3" id="KW-0238">DNA-binding</keyword>
<name>A0A419T4G5_9FIRM</name>
<dbReference type="SMART" id="SM00382">
    <property type="entry name" value="AAA"/>
    <property type="match status" value="1"/>
</dbReference>
<dbReference type="NCBIfam" id="TIGR01448">
    <property type="entry name" value="recD_rel"/>
    <property type="match status" value="1"/>
</dbReference>
<dbReference type="GO" id="GO:0016887">
    <property type="term" value="F:ATP hydrolysis activity"/>
    <property type="evidence" value="ECO:0007669"/>
    <property type="project" value="RHEA"/>
</dbReference>
<dbReference type="PANTHER" id="PTHR43788:SF6">
    <property type="entry name" value="DNA HELICASE B"/>
    <property type="match status" value="1"/>
</dbReference>
<accession>A0A419T4G5</accession>
<dbReference type="InterPro" id="IPR003593">
    <property type="entry name" value="AAA+_ATPase"/>
</dbReference>
<comment type="function">
    <text evidence="3">DNA-dependent ATPase and ATP-dependent 5'-3' DNA helicase. Has no activity on blunt DNA or DNA with 3'-overhangs, requires at least 10 bases of 5'-ssDNA for helicase activity.</text>
</comment>
<dbReference type="SUPFAM" id="SSF47781">
    <property type="entry name" value="RuvA domain 2-like"/>
    <property type="match status" value="1"/>
</dbReference>
<dbReference type="Gene3D" id="1.10.150.20">
    <property type="entry name" value="5' to 3' exonuclease, C-terminal subdomain"/>
    <property type="match status" value="1"/>
</dbReference>
<dbReference type="GO" id="GO:0006310">
    <property type="term" value="P:DNA recombination"/>
    <property type="evidence" value="ECO:0007669"/>
    <property type="project" value="InterPro"/>
</dbReference>
<keyword evidence="2 3" id="KW-0067">ATP-binding</keyword>
<keyword evidence="1 3" id="KW-0547">Nucleotide-binding</keyword>
<dbReference type="PANTHER" id="PTHR43788">
    <property type="entry name" value="DNA2/NAM7 HELICASE FAMILY MEMBER"/>
    <property type="match status" value="1"/>
</dbReference>